<dbReference type="Proteomes" id="UP000281708">
    <property type="component" value="Unassembled WGS sequence"/>
</dbReference>
<dbReference type="RefSeq" id="WP_147455877.1">
    <property type="nucleotide sequence ID" value="NZ_RDBE01000006.1"/>
</dbReference>
<feature type="transmembrane region" description="Helical" evidence="1">
    <location>
        <begin position="107"/>
        <end position="125"/>
    </location>
</feature>
<evidence type="ECO:0000313" key="2">
    <source>
        <dbReference type="EMBL" id="RLV49521.1"/>
    </source>
</evidence>
<evidence type="ECO:0000313" key="3">
    <source>
        <dbReference type="Proteomes" id="UP000281708"/>
    </source>
</evidence>
<evidence type="ECO:0008006" key="4">
    <source>
        <dbReference type="Google" id="ProtNLM"/>
    </source>
</evidence>
<accession>A0A3L8P389</accession>
<name>A0A3L8P389_9ACTN</name>
<protein>
    <recommendedName>
        <fullName evidence="4">DUF1097 domain-containing protein</fullName>
    </recommendedName>
</protein>
<dbReference type="EMBL" id="RDBE01000006">
    <property type="protein sequence ID" value="RLV49521.1"/>
    <property type="molecule type" value="Genomic_DNA"/>
</dbReference>
<feature type="transmembrane region" description="Helical" evidence="1">
    <location>
        <begin position="52"/>
        <end position="71"/>
    </location>
</feature>
<keyword evidence="1" id="KW-0812">Transmembrane</keyword>
<keyword evidence="1" id="KW-0472">Membrane</keyword>
<dbReference type="AlphaFoldDB" id="A0A3L8P389"/>
<evidence type="ECO:0000256" key="1">
    <source>
        <dbReference type="SAM" id="Phobius"/>
    </source>
</evidence>
<reference evidence="2 3" key="1">
    <citation type="submission" date="2018-10" db="EMBL/GenBank/DDBJ databases">
        <title>Marmoricola sp. 4Q3S-7 whole genome shotgun sequence.</title>
        <authorList>
            <person name="Li F."/>
        </authorList>
    </citation>
    <scope>NUCLEOTIDE SEQUENCE [LARGE SCALE GENOMIC DNA]</scope>
    <source>
        <strain evidence="2 3">4Q3S-7</strain>
    </source>
</reference>
<feature type="transmembrane region" description="Helical" evidence="1">
    <location>
        <begin position="83"/>
        <end position="101"/>
    </location>
</feature>
<gene>
    <name evidence="2" type="ORF">D9V37_06190</name>
</gene>
<sequence length="174" mass="17266">MRRSLVTGVVLAVAAGVVVLVSSALDLGLESAALLGGALGAVVALVPDRSPGARLGGFAVGFVAAWVGYLLRAGMLPDSAGGRSAAVMGVVLVCVVATAVSGGRLPLWSLLLGTAAFAGGYEFTFDAAPPEVMSTSVATATTLLLDLAIGFFAGSLVPESVDEADTRTEMAEVA</sequence>
<keyword evidence="3" id="KW-1185">Reference proteome</keyword>
<keyword evidence="1" id="KW-1133">Transmembrane helix</keyword>
<organism evidence="2 3">
    <name type="scientific">Nocardioides mangrovicus</name>
    <dbReference type="NCBI Taxonomy" id="2478913"/>
    <lineage>
        <taxon>Bacteria</taxon>
        <taxon>Bacillati</taxon>
        <taxon>Actinomycetota</taxon>
        <taxon>Actinomycetes</taxon>
        <taxon>Propionibacteriales</taxon>
        <taxon>Nocardioidaceae</taxon>
        <taxon>Nocardioides</taxon>
    </lineage>
</organism>
<comment type="caution">
    <text evidence="2">The sequence shown here is derived from an EMBL/GenBank/DDBJ whole genome shotgun (WGS) entry which is preliminary data.</text>
</comment>
<feature type="transmembrane region" description="Helical" evidence="1">
    <location>
        <begin position="137"/>
        <end position="157"/>
    </location>
</feature>
<dbReference type="OrthoDB" id="4870238at2"/>
<proteinExistence type="predicted"/>